<reference evidence="6" key="1">
    <citation type="submission" date="2021-01" db="UniProtKB">
        <authorList>
            <consortium name="EnsemblPlants"/>
        </authorList>
    </citation>
    <scope>IDENTIFICATION</scope>
</reference>
<name>A0A7N0TAV4_KALFE</name>
<evidence type="ECO:0008006" key="8">
    <source>
        <dbReference type="Google" id="ProtNLM"/>
    </source>
</evidence>
<dbReference type="EnsemblPlants" id="Kaladp0030s0159.1.v1.1">
    <property type="protein sequence ID" value="Kaladp0030s0159.1.v1.1"/>
    <property type="gene ID" value="Kaladp0030s0159.v1.1"/>
</dbReference>
<accession>A0A7N0TAV4</accession>
<dbReference type="InterPro" id="IPR002401">
    <property type="entry name" value="Cyt_P450_E_grp-I"/>
</dbReference>
<dbReference type="OMA" id="VINMWAI"/>
<evidence type="ECO:0000313" key="7">
    <source>
        <dbReference type="Proteomes" id="UP000594263"/>
    </source>
</evidence>
<dbReference type="InterPro" id="IPR017972">
    <property type="entry name" value="Cyt_P450_CS"/>
</dbReference>
<dbReference type="PRINTS" id="PR00385">
    <property type="entry name" value="P450"/>
</dbReference>
<evidence type="ECO:0000256" key="3">
    <source>
        <dbReference type="ARBA" id="ARBA00023004"/>
    </source>
</evidence>
<dbReference type="AlphaFoldDB" id="A0A7N0TAV4"/>
<keyword evidence="2 4" id="KW-0479">Metal-binding</keyword>
<evidence type="ECO:0000256" key="1">
    <source>
        <dbReference type="ARBA" id="ARBA00010617"/>
    </source>
</evidence>
<dbReference type="Gramene" id="Kaladp0030s0159.1.v1.1">
    <property type="protein sequence ID" value="Kaladp0030s0159.1.v1.1"/>
    <property type="gene ID" value="Kaladp0030s0159.v1.1"/>
</dbReference>
<dbReference type="Pfam" id="PF00067">
    <property type="entry name" value="p450"/>
    <property type="match status" value="1"/>
</dbReference>
<evidence type="ECO:0000256" key="2">
    <source>
        <dbReference type="ARBA" id="ARBA00022723"/>
    </source>
</evidence>
<evidence type="ECO:0000256" key="4">
    <source>
        <dbReference type="PIRSR" id="PIRSR602401-1"/>
    </source>
</evidence>
<keyword evidence="7" id="KW-1185">Reference proteome</keyword>
<dbReference type="Gene3D" id="1.10.630.10">
    <property type="entry name" value="Cytochrome P450"/>
    <property type="match status" value="1"/>
</dbReference>
<comment type="similarity">
    <text evidence="1 5">Belongs to the cytochrome P450 family.</text>
</comment>
<dbReference type="Proteomes" id="UP000594263">
    <property type="component" value="Unplaced"/>
</dbReference>
<keyword evidence="3 4" id="KW-0408">Iron</keyword>
<dbReference type="GO" id="GO:0005506">
    <property type="term" value="F:iron ion binding"/>
    <property type="evidence" value="ECO:0007669"/>
    <property type="project" value="InterPro"/>
</dbReference>
<comment type="cofactor">
    <cofactor evidence="4">
        <name>heme</name>
        <dbReference type="ChEBI" id="CHEBI:30413"/>
    </cofactor>
</comment>
<keyword evidence="5" id="KW-0560">Oxidoreductase</keyword>
<dbReference type="GO" id="GO:0020037">
    <property type="term" value="F:heme binding"/>
    <property type="evidence" value="ECO:0007669"/>
    <property type="project" value="InterPro"/>
</dbReference>
<evidence type="ECO:0000256" key="5">
    <source>
        <dbReference type="RuleBase" id="RU000461"/>
    </source>
</evidence>
<keyword evidence="4 5" id="KW-0349">Heme</keyword>
<protein>
    <recommendedName>
        <fullName evidence="8">Cytochrome P450</fullName>
    </recommendedName>
</protein>
<evidence type="ECO:0000313" key="6">
    <source>
        <dbReference type="EnsemblPlants" id="Kaladp0030s0159.1.v1.1"/>
    </source>
</evidence>
<dbReference type="SUPFAM" id="SSF48264">
    <property type="entry name" value="Cytochrome P450"/>
    <property type="match status" value="1"/>
</dbReference>
<dbReference type="GO" id="GO:0004497">
    <property type="term" value="F:monooxygenase activity"/>
    <property type="evidence" value="ECO:0007669"/>
    <property type="project" value="UniProtKB-KW"/>
</dbReference>
<dbReference type="GO" id="GO:0016705">
    <property type="term" value="F:oxidoreductase activity, acting on paired donors, with incorporation or reduction of molecular oxygen"/>
    <property type="evidence" value="ECO:0007669"/>
    <property type="project" value="InterPro"/>
</dbReference>
<organism evidence="6 7">
    <name type="scientific">Kalanchoe fedtschenkoi</name>
    <name type="common">Lavender scallops</name>
    <name type="synonym">South American air plant</name>
    <dbReference type="NCBI Taxonomy" id="63787"/>
    <lineage>
        <taxon>Eukaryota</taxon>
        <taxon>Viridiplantae</taxon>
        <taxon>Streptophyta</taxon>
        <taxon>Embryophyta</taxon>
        <taxon>Tracheophyta</taxon>
        <taxon>Spermatophyta</taxon>
        <taxon>Magnoliopsida</taxon>
        <taxon>eudicotyledons</taxon>
        <taxon>Gunneridae</taxon>
        <taxon>Pentapetalae</taxon>
        <taxon>Saxifragales</taxon>
        <taxon>Crassulaceae</taxon>
        <taxon>Kalanchoe</taxon>
    </lineage>
</organism>
<dbReference type="PROSITE" id="PS00086">
    <property type="entry name" value="CYTOCHROME_P450"/>
    <property type="match status" value="1"/>
</dbReference>
<keyword evidence="5" id="KW-0503">Monooxygenase</keyword>
<dbReference type="InterPro" id="IPR001128">
    <property type="entry name" value="Cyt_P450"/>
</dbReference>
<dbReference type="PANTHER" id="PTHR47955:SF15">
    <property type="entry name" value="CYTOCHROME P450 71A2-LIKE"/>
    <property type="match status" value="1"/>
</dbReference>
<sequence>MMDMVVKLPSVNPVILVCTALLCSLAFLYVRSRSGRHSSSELPPSPWRLPIIGNLHQLGGNAYQSLHALSLEHGPLMLVHFGLVPMFVVSSGELAREVLKNREVEFPGRLNTEAYRILFEGGEDKLFSPSWTQTRKICVIEVLSPKRVQALQFIREEEVASMVAKLRRLADERHSPADLSDLFLTLASTIFSRAVLGLESAEQGGRESNRVIGQLVREASSLLNDVVASGAYIPALSWLDNLRGLYRKTKRVSQAINEFLDRVIDERLEIRRRSETGEGGEQETGDPKYFVDILLELQGRKDVMGGHELTRKEIRAILLVMFIAGIESSTLTLEMTMKELVKNPRIMRKLQQEIRSVVGNKSEIHQSDLSQMEYLKCVVKETLRFHVALMVTRQASNKDSNLGGFKIPANAAVVINMWAIHRDPATWDRPMEFMPERFLNTRYDYTGQDDKYFPFSLGRRICPGVQFAMFSIEYALANVLCWFDWKLPNEICAQSFGMSDDQNLPLRLMPLPFAPASQI</sequence>
<dbReference type="PANTHER" id="PTHR47955">
    <property type="entry name" value="CYTOCHROME P450 FAMILY 71 PROTEIN"/>
    <property type="match status" value="1"/>
</dbReference>
<dbReference type="PRINTS" id="PR00463">
    <property type="entry name" value="EP450I"/>
</dbReference>
<dbReference type="InterPro" id="IPR036396">
    <property type="entry name" value="Cyt_P450_sf"/>
</dbReference>
<feature type="binding site" description="axial binding residue" evidence="4">
    <location>
        <position position="462"/>
    </location>
    <ligand>
        <name>heme</name>
        <dbReference type="ChEBI" id="CHEBI:30413"/>
    </ligand>
    <ligandPart>
        <name>Fe</name>
        <dbReference type="ChEBI" id="CHEBI:18248"/>
    </ligandPart>
</feature>
<proteinExistence type="inferred from homology"/>